<evidence type="ECO:0000313" key="3">
    <source>
        <dbReference type="EMBL" id="GKV36948.1"/>
    </source>
</evidence>
<organism evidence="3 4">
    <name type="scientific">Rubroshorea leprosula</name>
    <dbReference type="NCBI Taxonomy" id="152421"/>
    <lineage>
        <taxon>Eukaryota</taxon>
        <taxon>Viridiplantae</taxon>
        <taxon>Streptophyta</taxon>
        <taxon>Embryophyta</taxon>
        <taxon>Tracheophyta</taxon>
        <taxon>Spermatophyta</taxon>
        <taxon>Magnoliopsida</taxon>
        <taxon>eudicotyledons</taxon>
        <taxon>Gunneridae</taxon>
        <taxon>Pentapetalae</taxon>
        <taxon>rosids</taxon>
        <taxon>malvids</taxon>
        <taxon>Malvales</taxon>
        <taxon>Dipterocarpaceae</taxon>
        <taxon>Rubroshorea</taxon>
    </lineage>
</organism>
<dbReference type="InterPro" id="IPR013087">
    <property type="entry name" value="Znf_C2H2_type"/>
</dbReference>
<accession>A0AAV5LJB7</accession>
<evidence type="ECO:0000313" key="4">
    <source>
        <dbReference type="Proteomes" id="UP001054252"/>
    </source>
</evidence>
<gene>
    <name evidence="3" type="ORF">SLEP1_g45030</name>
</gene>
<keyword evidence="1" id="KW-0862">Zinc</keyword>
<name>A0AAV5LJB7_9ROSI</name>
<keyword evidence="1" id="KW-0479">Metal-binding</keyword>
<sequence>MNSLPPREDVENHASTKTCFYCKKVFDNYQALGGHLRIHQLNGLLKTGSFSGHLSNSSENSRMYPVSVPNSQQQFSSGLAGDHLTSFTRTTFPFGLPRKFCKNELNQADMSNFTGNNPRFARIPSILSQSFSYGSIANINYLSSCVSATASASLPRMAFALSGTGSSSDLSSNLGSNAISQFNTDNNFWTCQDGLPSSPLEYYQGHNSGPNLCFSVSKCQGSVLTGDKRSFFGEGSAIGSITNVSKKQKNISGLAMESGESRKKELPLFVDADDTIYASEALSAETKGQADVDLSLHL</sequence>
<reference evidence="3 4" key="1">
    <citation type="journal article" date="2021" name="Commun. Biol.">
        <title>The genome of Shorea leprosula (Dipterocarpaceae) highlights the ecological relevance of drought in aseasonal tropical rainforests.</title>
        <authorList>
            <person name="Ng K.K.S."/>
            <person name="Kobayashi M.J."/>
            <person name="Fawcett J.A."/>
            <person name="Hatakeyama M."/>
            <person name="Paape T."/>
            <person name="Ng C.H."/>
            <person name="Ang C.C."/>
            <person name="Tnah L.H."/>
            <person name="Lee C.T."/>
            <person name="Nishiyama T."/>
            <person name="Sese J."/>
            <person name="O'Brien M.J."/>
            <person name="Copetti D."/>
            <person name="Mohd Noor M.I."/>
            <person name="Ong R.C."/>
            <person name="Putra M."/>
            <person name="Sireger I.Z."/>
            <person name="Indrioko S."/>
            <person name="Kosugi Y."/>
            <person name="Izuno A."/>
            <person name="Isagi Y."/>
            <person name="Lee S.L."/>
            <person name="Shimizu K.K."/>
        </authorList>
    </citation>
    <scope>NUCLEOTIDE SEQUENCE [LARGE SCALE GENOMIC DNA]</scope>
    <source>
        <strain evidence="3">214</strain>
    </source>
</reference>
<comment type="caution">
    <text evidence="3">The sequence shown here is derived from an EMBL/GenBank/DDBJ whole genome shotgun (WGS) entry which is preliminary data.</text>
</comment>
<dbReference type="EMBL" id="BPVZ01000119">
    <property type="protein sequence ID" value="GKV36948.1"/>
    <property type="molecule type" value="Genomic_DNA"/>
</dbReference>
<evidence type="ECO:0000256" key="1">
    <source>
        <dbReference type="PROSITE-ProRule" id="PRU00042"/>
    </source>
</evidence>
<protein>
    <recommendedName>
        <fullName evidence="2">C2H2-type domain-containing protein</fullName>
    </recommendedName>
</protein>
<dbReference type="PROSITE" id="PS00028">
    <property type="entry name" value="ZINC_FINGER_C2H2_1"/>
    <property type="match status" value="1"/>
</dbReference>
<keyword evidence="1" id="KW-0863">Zinc-finger</keyword>
<dbReference type="GO" id="GO:0008270">
    <property type="term" value="F:zinc ion binding"/>
    <property type="evidence" value="ECO:0007669"/>
    <property type="project" value="UniProtKB-KW"/>
</dbReference>
<evidence type="ECO:0000259" key="2">
    <source>
        <dbReference type="PROSITE" id="PS50157"/>
    </source>
</evidence>
<feature type="domain" description="C2H2-type" evidence="2">
    <location>
        <begin position="17"/>
        <end position="39"/>
    </location>
</feature>
<dbReference type="Proteomes" id="UP001054252">
    <property type="component" value="Unassembled WGS sequence"/>
</dbReference>
<dbReference type="AlphaFoldDB" id="A0AAV5LJB7"/>
<dbReference type="Pfam" id="PF13912">
    <property type="entry name" value="zf-C2H2_6"/>
    <property type="match status" value="1"/>
</dbReference>
<proteinExistence type="predicted"/>
<dbReference type="PROSITE" id="PS50157">
    <property type="entry name" value="ZINC_FINGER_C2H2_2"/>
    <property type="match status" value="1"/>
</dbReference>
<keyword evidence="4" id="KW-1185">Reference proteome</keyword>